<dbReference type="InterPro" id="IPR050251">
    <property type="entry name" value="HpcH-HpaI_aldolase"/>
</dbReference>
<dbReference type="InterPro" id="IPR040442">
    <property type="entry name" value="Pyrv_kinase-like_dom_sf"/>
</dbReference>
<dbReference type="GO" id="GO:0046872">
    <property type="term" value="F:metal ion binding"/>
    <property type="evidence" value="ECO:0007669"/>
    <property type="project" value="UniProtKB-KW"/>
</dbReference>
<feature type="domain" description="HpcH/HpaI aldolase/citrate lyase" evidence="3">
    <location>
        <begin position="31"/>
        <end position="253"/>
    </location>
</feature>
<dbReference type="FunFam" id="3.20.20.60:FF:000004">
    <property type="entry name" value="5-keto-4-deoxy-D-glucarate aldolase"/>
    <property type="match status" value="1"/>
</dbReference>
<accession>A0A1B9IN79</accession>
<dbReference type="GO" id="GO:0005737">
    <property type="term" value="C:cytoplasm"/>
    <property type="evidence" value="ECO:0007669"/>
    <property type="project" value="TreeGrafter"/>
</dbReference>
<evidence type="ECO:0000313" key="4">
    <source>
        <dbReference type="EMBL" id="OCF57013.1"/>
    </source>
</evidence>
<dbReference type="Gene3D" id="3.20.20.60">
    <property type="entry name" value="Phosphoenolpyruvate-binding domains"/>
    <property type="match status" value="1"/>
</dbReference>
<evidence type="ECO:0000259" key="3">
    <source>
        <dbReference type="Pfam" id="PF03328"/>
    </source>
</evidence>
<dbReference type="OrthoDB" id="1621678at2759"/>
<dbReference type="STRING" id="1331196.A0A1B9IN79"/>
<keyword evidence="5" id="KW-1185">Reference proteome</keyword>
<name>A0A1B9IN79_9TREE</name>
<dbReference type="Pfam" id="PF03328">
    <property type="entry name" value="HpcH_HpaI"/>
    <property type="match status" value="1"/>
</dbReference>
<dbReference type="PANTHER" id="PTHR30502:SF9">
    <property type="entry name" value="HPCH_HPAI ALDOLASE_CITRATE LYASE DOMAIN-CONTAINING PROTEIN"/>
    <property type="match status" value="1"/>
</dbReference>
<dbReference type="Proteomes" id="UP000092583">
    <property type="component" value="Unassembled WGS sequence"/>
</dbReference>
<keyword evidence="2" id="KW-0456">Lyase</keyword>
<protein>
    <submittedName>
        <fullName evidence="4">2,4-dihydroxyhept-2-ene-1,7-dioic acid aldolase</fullName>
    </submittedName>
</protein>
<evidence type="ECO:0000256" key="2">
    <source>
        <dbReference type="ARBA" id="ARBA00023239"/>
    </source>
</evidence>
<dbReference type="InterPro" id="IPR005000">
    <property type="entry name" value="Aldolase/citrate-lyase_domain"/>
</dbReference>
<evidence type="ECO:0000256" key="1">
    <source>
        <dbReference type="ARBA" id="ARBA00022723"/>
    </source>
</evidence>
<dbReference type="EMBL" id="KI669464">
    <property type="protein sequence ID" value="OCF57013.1"/>
    <property type="molecule type" value="Genomic_DNA"/>
</dbReference>
<sequence>MSSWPNVHNTTVSNPRLKLLNQLRTGDTALMTFIGLPSVRLAQIVSSTGLDAVIVDCEHGHVGDDQMHNAVAGIAFNGCSPIIRIRSPHPDLIKRALDTGAHGLMIPMINTAKEAAAVVKYSKLPPRRLRGQGSPFPGYAFGVPIPEYNKQCNETLLTIVQIETKEGVENVESICAVDGVDMIFIGPNDLAMSLLGYAPAKYTEPVFLEAIDKVVKAAKKHGKWVSKLVYNGQQAKDAAKDFDCLAVGSDSKILKEWFTEQVDVVRG</sequence>
<reference evidence="4 5" key="1">
    <citation type="submission" date="2013-07" db="EMBL/GenBank/DDBJ databases">
        <title>The Genome Sequence of Kwoniella mangroviensis CBS10435.</title>
        <authorList>
            <consortium name="The Broad Institute Genome Sequencing Platform"/>
            <person name="Cuomo C."/>
            <person name="Litvintseva A."/>
            <person name="Chen Y."/>
            <person name="Heitman J."/>
            <person name="Sun S."/>
            <person name="Springer D."/>
            <person name="Dromer F."/>
            <person name="Young S.K."/>
            <person name="Zeng Q."/>
            <person name="Gargeya S."/>
            <person name="Fitzgerald M."/>
            <person name="Abouelleil A."/>
            <person name="Alvarado L."/>
            <person name="Berlin A.M."/>
            <person name="Chapman S.B."/>
            <person name="Dewar J."/>
            <person name="Goldberg J."/>
            <person name="Griggs A."/>
            <person name="Gujja S."/>
            <person name="Hansen M."/>
            <person name="Howarth C."/>
            <person name="Imamovic A."/>
            <person name="Larimer J."/>
            <person name="McCowan C."/>
            <person name="Murphy C."/>
            <person name="Pearson M."/>
            <person name="Priest M."/>
            <person name="Roberts A."/>
            <person name="Saif S."/>
            <person name="Shea T."/>
            <person name="Sykes S."/>
            <person name="Wortman J."/>
            <person name="Nusbaum C."/>
            <person name="Birren B."/>
        </authorList>
    </citation>
    <scope>NUCLEOTIDE SEQUENCE [LARGE SCALE GENOMIC DNA]</scope>
    <source>
        <strain evidence="4 5">CBS 10435</strain>
    </source>
</reference>
<dbReference type="InterPro" id="IPR015813">
    <property type="entry name" value="Pyrv/PenolPyrv_kinase-like_dom"/>
</dbReference>
<dbReference type="GO" id="GO:0016832">
    <property type="term" value="F:aldehyde-lyase activity"/>
    <property type="evidence" value="ECO:0007669"/>
    <property type="project" value="TreeGrafter"/>
</dbReference>
<evidence type="ECO:0000313" key="5">
    <source>
        <dbReference type="Proteomes" id="UP000092583"/>
    </source>
</evidence>
<keyword evidence="1" id="KW-0479">Metal-binding</keyword>
<reference evidence="5" key="2">
    <citation type="submission" date="2013-12" db="EMBL/GenBank/DDBJ databases">
        <title>Evolution of pathogenesis and genome organization in the Tremellales.</title>
        <authorList>
            <person name="Cuomo C."/>
            <person name="Litvintseva A."/>
            <person name="Heitman J."/>
            <person name="Chen Y."/>
            <person name="Sun S."/>
            <person name="Springer D."/>
            <person name="Dromer F."/>
            <person name="Young S."/>
            <person name="Zeng Q."/>
            <person name="Chapman S."/>
            <person name="Gujja S."/>
            <person name="Saif S."/>
            <person name="Birren B."/>
        </authorList>
    </citation>
    <scope>NUCLEOTIDE SEQUENCE [LARGE SCALE GENOMIC DNA]</scope>
    <source>
        <strain evidence="5">CBS 10435</strain>
    </source>
</reference>
<dbReference type="SUPFAM" id="SSF51621">
    <property type="entry name" value="Phosphoenolpyruvate/pyruvate domain"/>
    <property type="match status" value="1"/>
</dbReference>
<dbReference type="PANTHER" id="PTHR30502">
    <property type="entry name" value="2-KETO-3-DEOXY-L-RHAMNONATE ALDOLASE"/>
    <property type="match status" value="1"/>
</dbReference>
<proteinExistence type="predicted"/>
<dbReference type="AlphaFoldDB" id="A0A1B9IN79"/>
<gene>
    <name evidence="4" type="ORF">L486_05870</name>
</gene>
<organism evidence="4 5">
    <name type="scientific">Kwoniella mangroviensis CBS 10435</name>
    <dbReference type="NCBI Taxonomy" id="1331196"/>
    <lineage>
        <taxon>Eukaryota</taxon>
        <taxon>Fungi</taxon>
        <taxon>Dikarya</taxon>
        <taxon>Basidiomycota</taxon>
        <taxon>Agaricomycotina</taxon>
        <taxon>Tremellomycetes</taxon>
        <taxon>Tremellales</taxon>
        <taxon>Cryptococcaceae</taxon>
        <taxon>Kwoniella</taxon>
    </lineage>
</organism>